<keyword evidence="2" id="KW-1185">Reference proteome</keyword>
<name>A0ACC2IEU1_9PEZI</name>
<protein>
    <submittedName>
        <fullName evidence="1">Uncharacterized protein</fullName>
    </submittedName>
</protein>
<reference evidence="1" key="1">
    <citation type="submission" date="2022-11" db="EMBL/GenBank/DDBJ databases">
        <title>Genome Sequence of Nemania bipapillata.</title>
        <authorList>
            <person name="Buettner E."/>
        </authorList>
    </citation>
    <scope>NUCLEOTIDE SEQUENCE</scope>
    <source>
        <strain evidence="1">CP14</strain>
    </source>
</reference>
<evidence type="ECO:0000313" key="2">
    <source>
        <dbReference type="Proteomes" id="UP001153334"/>
    </source>
</evidence>
<dbReference type="EMBL" id="JAPESX010001502">
    <property type="protein sequence ID" value="KAJ8113663.1"/>
    <property type="molecule type" value="Genomic_DNA"/>
</dbReference>
<evidence type="ECO:0000313" key="1">
    <source>
        <dbReference type="EMBL" id="KAJ8113663.1"/>
    </source>
</evidence>
<accession>A0ACC2IEU1</accession>
<organism evidence="1 2">
    <name type="scientific">Nemania bipapillata</name>
    <dbReference type="NCBI Taxonomy" id="110536"/>
    <lineage>
        <taxon>Eukaryota</taxon>
        <taxon>Fungi</taxon>
        <taxon>Dikarya</taxon>
        <taxon>Ascomycota</taxon>
        <taxon>Pezizomycotina</taxon>
        <taxon>Sordariomycetes</taxon>
        <taxon>Xylariomycetidae</taxon>
        <taxon>Xylariales</taxon>
        <taxon>Xylariaceae</taxon>
        <taxon>Nemania</taxon>
    </lineage>
</organism>
<gene>
    <name evidence="1" type="ORF">ONZ43_g5105</name>
</gene>
<dbReference type="Proteomes" id="UP001153334">
    <property type="component" value="Unassembled WGS sequence"/>
</dbReference>
<comment type="caution">
    <text evidence="1">The sequence shown here is derived from an EMBL/GenBank/DDBJ whole genome shotgun (WGS) entry which is preliminary data.</text>
</comment>
<sequence>MGDEFGFNDLASPPLPLPASTIEAPGRVRPNVRAGEVVSAGAVHHIARPRVSSLGRQTSYEAVLGVAGAGSGPVVLVTTPPEDAGLRRGKSLNLRSVPEAREEEDRHAGVVHSTGGGRRRAVSESQQALLGGDEDEGVRGGRVSPVAIERVEGLEEIELESRKRRRDS</sequence>
<proteinExistence type="predicted"/>